<proteinExistence type="predicted"/>
<comment type="caution">
    <text evidence="2">The sequence shown here is derived from an EMBL/GenBank/DDBJ whole genome shotgun (WGS) entry which is preliminary data.</text>
</comment>
<dbReference type="EMBL" id="BMNK01000002">
    <property type="protein sequence ID" value="GGP03426.1"/>
    <property type="molecule type" value="Genomic_DNA"/>
</dbReference>
<evidence type="ECO:0000313" key="3">
    <source>
        <dbReference type="Proteomes" id="UP000660745"/>
    </source>
</evidence>
<feature type="transmembrane region" description="Helical" evidence="1">
    <location>
        <begin position="67"/>
        <end position="91"/>
    </location>
</feature>
<feature type="transmembrane region" description="Helical" evidence="1">
    <location>
        <begin position="275"/>
        <end position="295"/>
    </location>
</feature>
<dbReference type="Proteomes" id="UP000660745">
    <property type="component" value="Unassembled WGS sequence"/>
</dbReference>
<feature type="transmembrane region" description="Helical" evidence="1">
    <location>
        <begin position="320"/>
        <end position="338"/>
    </location>
</feature>
<gene>
    <name evidence="2" type="ORF">GCM10012278_14600</name>
</gene>
<dbReference type="AlphaFoldDB" id="A0A918A4E6"/>
<keyword evidence="3" id="KW-1185">Reference proteome</keyword>
<feature type="transmembrane region" description="Helical" evidence="1">
    <location>
        <begin position="23"/>
        <end position="47"/>
    </location>
</feature>
<feature type="transmembrane region" description="Helical" evidence="1">
    <location>
        <begin position="189"/>
        <end position="213"/>
    </location>
</feature>
<sequence>MSIPRTTNSIPDRTTPSPARRRTVVPVLVAAAWSVTYLILGLLWAFGGPGYPFDAGRAGMGDTILDPLPAAAGGAVLAVLALVSGAVAVLAARGSLNLPAAVVAIVVGFGLAVVLPDVRILMTAGYLPVMFVGALAGQVEFAMIATMLTWPSVNLLILMAAGLSLLVLGTREVLGATGRPIGFAGALRAGRYAVALAVAVPVVYAVTRFGWLLGVPVGISDEFLAYIAEITPIGAGLSALGLLGAILAVGMVRPWGEIWPRWVPLLRGRPIPERFPAYAALVVSLPITSAGLMYVRKKLSGEQMGPPGANAELGAWLPEMLWPLWGAALAVAGLAYLARRRTGRYLDHGRARR</sequence>
<keyword evidence="1" id="KW-0812">Transmembrane</keyword>
<reference evidence="2" key="2">
    <citation type="submission" date="2020-09" db="EMBL/GenBank/DDBJ databases">
        <authorList>
            <person name="Sun Q."/>
            <person name="Zhou Y."/>
        </authorList>
    </citation>
    <scope>NUCLEOTIDE SEQUENCE</scope>
    <source>
        <strain evidence="2">CGMCC 4.7430</strain>
    </source>
</reference>
<feature type="transmembrane region" description="Helical" evidence="1">
    <location>
        <begin position="98"/>
        <end position="121"/>
    </location>
</feature>
<feature type="transmembrane region" description="Helical" evidence="1">
    <location>
        <begin position="233"/>
        <end position="255"/>
    </location>
</feature>
<feature type="transmembrane region" description="Helical" evidence="1">
    <location>
        <begin position="141"/>
        <end position="168"/>
    </location>
</feature>
<keyword evidence="1" id="KW-1133">Transmembrane helix</keyword>
<dbReference type="RefSeq" id="WP_189137694.1">
    <property type="nucleotide sequence ID" value="NZ_BMNK01000002.1"/>
</dbReference>
<protein>
    <submittedName>
        <fullName evidence="2">Uncharacterized protein</fullName>
    </submittedName>
</protein>
<keyword evidence="1" id="KW-0472">Membrane</keyword>
<reference evidence="2" key="1">
    <citation type="journal article" date="2014" name="Int. J. Syst. Evol. Microbiol.">
        <title>Complete genome sequence of Corynebacterium casei LMG S-19264T (=DSM 44701T), isolated from a smear-ripened cheese.</title>
        <authorList>
            <consortium name="US DOE Joint Genome Institute (JGI-PGF)"/>
            <person name="Walter F."/>
            <person name="Albersmeier A."/>
            <person name="Kalinowski J."/>
            <person name="Ruckert C."/>
        </authorList>
    </citation>
    <scope>NUCLEOTIDE SEQUENCE</scope>
    <source>
        <strain evidence="2">CGMCC 4.7430</strain>
    </source>
</reference>
<evidence type="ECO:0000313" key="2">
    <source>
        <dbReference type="EMBL" id="GGP03426.1"/>
    </source>
</evidence>
<evidence type="ECO:0000256" key="1">
    <source>
        <dbReference type="SAM" id="Phobius"/>
    </source>
</evidence>
<organism evidence="2 3">
    <name type="scientific">Nonomuraea glycinis</name>
    <dbReference type="NCBI Taxonomy" id="2047744"/>
    <lineage>
        <taxon>Bacteria</taxon>
        <taxon>Bacillati</taxon>
        <taxon>Actinomycetota</taxon>
        <taxon>Actinomycetes</taxon>
        <taxon>Streptosporangiales</taxon>
        <taxon>Streptosporangiaceae</taxon>
        <taxon>Nonomuraea</taxon>
    </lineage>
</organism>
<accession>A0A918A4E6</accession>
<name>A0A918A4E6_9ACTN</name>